<dbReference type="Proteomes" id="UP000606730">
    <property type="component" value="Unassembled WGS sequence"/>
</dbReference>
<evidence type="ECO:0000259" key="1">
    <source>
        <dbReference type="Pfam" id="PF00425"/>
    </source>
</evidence>
<protein>
    <submittedName>
        <fullName evidence="2">Aminodeoxychorismate synthase, component I</fullName>
    </submittedName>
</protein>
<comment type="caution">
    <text evidence="2">The sequence shown here is derived from an EMBL/GenBank/DDBJ whole genome shotgun (WGS) entry which is preliminary data.</text>
</comment>
<dbReference type="PANTHER" id="PTHR11236">
    <property type="entry name" value="AMINOBENZOATE/ANTHRANILATE SYNTHASE"/>
    <property type="match status" value="1"/>
</dbReference>
<dbReference type="InterPro" id="IPR005802">
    <property type="entry name" value="ADC_synth_comp_1"/>
</dbReference>
<dbReference type="NCBIfam" id="TIGR00553">
    <property type="entry name" value="pabB"/>
    <property type="match status" value="1"/>
</dbReference>
<organism evidence="2 3">
    <name type="scientific">Actibacterium pelagium</name>
    <dbReference type="NCBI Taxonomy" id="2029103"/>
    <lineage>
        <taxon>Bacteria</taxon>
        <taxon>Pseudomonadati</taxon>
        <taxon>Pseudomonadota</taxon>
        <taxon>Alphaproteobacteria</taxon>
        <taxon>Rhodobacterales</taxon>
        <taxon>Roseobacteraceae</taxon>
        <taxon>Actibacterium</taxon>
    </lineage>
</organism>
<dbReference type="Gene3D" id="3.60.120.10">
    <property type="entry name" value="Anthranilate synthase"/>
    <property type="match status" value="1"/>
</dbReference>
<dbReference type="EMBL" id="BMKN01000001">
    <property type="protein sequence ID" value="GGE47958.1"/>
    <property type="molecule type" value="Genomic_DNA"/>
</dbReference>
<dbReference type="PANTHER" id="PTHR11236:SF50">
    <property type="entry name" value="AMINODEOXYCHORISMATE SYNTHASE COMPONENT 1"/>
    <property type="match status" value="1"/>
</dbReference>
<dbReference type="NCBIfam" id="NF005698">
    <property type="entry name" value="PRK07508.1"/>
    <property type="match status" value="1"/>
</dbReference>
<dbReference type="InterPro" id="IPR005801">
    <property type="entry name" value="ADC_synthase"/>
</dbReference>
<dbReference type="PRINTS" id="PR00095">
    <property type="entry name" value="ANTSNTHASEI"/>
</dbReference>
<dbReference type="InterPro" id="IPR019999">
    <property type="entry name" value="Anth_synth_I-like"/>
</dbReference>
<keyword evidence="3" id="KW-1185">Reference proteome</keyword>
<dbReference type="AlphaFoldDB" id="A0A917AF83"/>
<evidence type="ECO:0000313" key="2">
    <source>
        <dbReference type="EMBL" id="GGE47958.1"/>
    </source>
</evidence>
<dbReference type="SUPFAM" id="SSF56322">
    <property type="entry name" value="ADC synthase"/>
    <property type="match status" value="1"/>
</dbReference>
<dbReference type="GO" id="GO:0009396">
    <property type="term" value="P:folic acid-containing compound biosynthetic process"/>
    <property type="evidence" value="ECO:0007669"/>
    <property type="project" value="InterPro"/>
</dbReference>
<gene>
    <name evidence="2" type="ORF">GCM10011517_14730</name>
</gene>
<reference evidence="2" key="2">
    <citation type="submission" date="2020-09" db="EMBL/GenBank/DDBJ databases">
        <authorList>
            <person name="Sun Q."/>
            <person name="Zhou Y."/>
        </authorList>
    </citation>
    <scope>NUCLEOTIDE SEQUENCE</scope>
    <source>
        <strain evidence="2">CGMCC 1.16012</strain>
    </source>
</reference>
<dbReference type="Pfam" id="PF00425">
    <property type="entry name" value="Chorismate_bind"/>
    <property type="match status" value="1"/>
</dbReference>
<dbReference type="GO" id="GO:0046820">
    <property type="term" value="F:4-amino-4-deoxychorismate synthase activity"/>
    <property type="evidence" value="ECO:0007669"/>
    <property type="project" value="TreeGrafter"/>
</dbReference>
<proteinExistence type="predicted"/>
<accession>A0A917AF83</accession>
<dbReference type="InterPro" id="IPR015890">
    <property type="entry name" value="Chorismate_C"/>
</dbReference>
<sequence length="381" mass="41006">MADAPFVLFDHGPLGDPALFAVPGSVIRADTASEVPAAFEAMQAAQAQGKWLAGMASYELGYVFSSKLEELMPEGRDVPLLEFGVFEAPEPGGAVFAKAAGLVAQAKLSKPVPAWDAARYAQAFDPVKEYIAAGDIYQANLTMPMEARFEGPLLGLYGALALAQPVPHGVMLDLGGKPILSRSPELFFEVANGVIETRPMKGTLPRGDTIEDDNRARKWLASDEKNQAENLMIVDLLRNDISRVAKVGSVKVPELFKVETFATVHQMVSTVRAELREGATLFDIFEALFPCGSITGAPKIRAMQIIRELEPDPRGAYCGAIGWIAPSGDMNFNVAIRSLTVTGPDRVRLNVGGGVVYDSTAASEYEEALWKARFTNLSPMG</sequence>
<evidence type="ECO:0000313" key="3">
    <source>
        <dbReference type="Proteomes" id="UP000606730"/>
    </source>
</evidence>
<feature type="domain" description="Chorismate-utilising enzyme C-terminal" evidence="1">
    <location>
        <begin position="118"/>
        <end position="370"/>
    </location>
</feature>
<reference evidence="2" key="1">
    <citation type="journal article" date="2014" name="Int. J. Syst. Evol. Microbiol.">
        <title>Complete genome sequence of Corynebacterium casei LMG S-19264T (=DSM 44701T), isolated from a smear-ripened cheese.</title>
        <authorList>
            <consortium name="US DOE Joint Genome Institute (JGI-PGF)"/>
            <person name="Walter F."/>
            <person name="Albersmeier A."/>
            <person name="Kalinowski J."/>
            <person name="Ruckert C."/>
        </authorList>
    </citation>
    <scope>NUCLEOTIDE SEQUENCE</scope>
    <source>
        <strain evidence="2">CGMCC 1.16012</strain>
    </source>
</reference>
<dbReference type="GO" id="GO:0000162">
    <property type="term" value="P:L-tryptophan biosynthetic process"/>
    <property type="evidence" value="ECO:0007669"/>
    <property type="project" value="TreeGrafter"/>
</dbReference>
<name>A0A917AF83_9RHOB</name>
<dbReference type="OrthoDB" id="9803598at2"/>
<dbReference type="RefSeq" id="WP_095597041.1">
    <property type="nucleotide sequence ID" value="NZ_BMKN01000001.1"/>
</dbReference>